<keyword evidence="4" id="KW-1185">Reference proteome</keyword>
<dbReference type="Proteomes" id="UP001155241">
    <property type="component" value="Unassembled WGS sequence"/>
</dbReference>
<dbReference type="InterPro" id="IPR039448">
    <property type="entry name" value="Beta_helix"/>
</dbReference>
<evidence type="ECO:0000313" key="3">
    <source>
        <dbReference type="EMBL" id="MCO6046955.1"/>
    </source>
</evidence>
<sequence>MDVVKPVLLCILSISCFSLENASASTPAERATAQSLVNQINAAISAGDPSVTIAPGDYRIGSFSNTILPINGASNLTINADGVNLIATDLKQVMSFTNSSNVTFRGAAIDYDPLPFTQGTIVSMNNSTFDVEIHDGYKTVTGNQRVITYDPVTARVKDGTVTRYGTGITNLGSGVLRVSRGNTQDALAVGDLVSITGDTQIPHGVLLQDSTNVTLQDVTLHASTAFGFFENGGGSNEYHNVQVVPGPLPPGASVPRLLSSNADAFHSKHTSVGPKIIDSRFANQGDDGIAINTDFHLVGSSNGTNLEVGAKTNYDGLRFQVGDRIRGFHVNTGEITEATVQSITRDASLDSGLTMIRNTYLPSAVNPLNVGYRLTLDQPLNLSPGDLVASPDRNGSGFEIRNTTVENHRARGILIKASDGLVENNLVDGSSIGGIVLAPEPFYWSEAAFTENVVIRGNTVRNTSRQFGQPGQTQVAGIAITSDYQWVGRNHSNILIEDNIVDSVAGPGLIVSLADGVQVNSNQFINTHEINTNNGTNSGVDPTAVVWVDHASNVSFSGNTVKNLGSYGDNLLRASAASDGLSGEDTGIHLIHNESSLTIANYRNDFQSNTPAAGWQYLWNSGGPVGDPINYTPLVSTGGDYTLDGTSTPTANPAAYARLGPENGHPGLGSLQGGASGIARSVIASYTVTSEGEYAIRDSFIHSVPNGTELDLLVHINSDSAIHYDVIESGATASFDTDLGHLLNGDTIYVTIGPTIMDVNDFFTLDFSIDIFLAPGDYNGDGAVNLADYVVWRNTLGQSGPGLAADGSGPAGVPDGIVDSFDYALWRSNFGATSSATEGATLAVPELPSLVHVLLGCTLYLGRTGRSRTRNAWGKLG</sequence>
<dbReference type="AlphaFoldDB" id="A0A9X2FDG5"/>
<dbReference type="PROSITE" id="PS00018">
    <property type="entry name" value="EF_HAND_1"/>
    <property type="match status" value="1"/>
</dbReference>
<dbReference type="PROSITE" id="PS51257">
    <property type="entry name" value="PROKAR_LIPOPROTEIN"/>
    <property type="match status" value="1"/>
</dbReference>
<gene>
    <name evidence="3" type="ORF">NG895_23905</name>
</gene>
<name>A0A9X2FDG5_9BACT</name>
<evidence type="ECO:0000256" key="1">
    <source>
        <dbReference type="ARBA" id="ARBA00016512"/>
    </source>
</evidence>
<protein>
    <recommendedName>
        <fullName evidence="1">Probable pectate lyase C</fullName>
    </recommendedName>
</protein>
<dbReference type="RefSeq" id="WP_252855067.1">
    <property type="nucleotide sequence ID" value="NZ_JAMXLR010000081.1"/>
</dbReference>
<dbReference type="InterPro" id="IPR011050">
    <property type="entry name" value="Pectin_lyase_fold/virulence"/>
</dbReference>
<dbReference type="GO" id="GO:0000272">
    <property type="term" value="P:polysaccharide catabolic process"/>
    <property type="evidence" value="ECO:0007669"/>
    <property type="project" value="InterPro"/>
</dbReference>
<dbReference type="Gene3D" id="1.10.1330.10">
    <property type="entry name" value="Dockerin domain"/>
    <property type="match status" value="1"/>
</dbReference>
<dbReference type="InterPro" id="IPR018247">
    <property type="entry name" value="EF_Hand_1_Ca_BS"/>
</dbReference>
<dbReference type="SUPFAM" id="SSF51126">
    <property type="entry name" value="Pectin lyase-like"/>
    <property type="match status" value="2"/>
</dbReference>
<organism evidence="3 4">
    <name type="scientific">Aeoliella straminimaris</name>
    <dbReference type="NCBI Taxonomy" id="2954799"/>
    <lineage>
        <taxon>Bacteria</taxon>
        <taxon>Pseudomonadati</taxon>
        <taxon>Planctomycetota</taxon>
        <taxon>Planctomycetia</taxon>
        <taxon>Pirellulales</taxon>
        <taxon>Lacipirellulaceae</taxon>
        <taxon>Aeoliella</taxon>
    </lineage>
</organism>
<feature type="domain" description="Right handed beta helix" evidence="2">
    <location>
        <begin position="394"/>
        <end position="576"/>
    </location>
</feature>
<dbReference type="InterPro" id="IPR012334">
    <property type="entry name" value="Pectin_lyas_fold"/>
</dbReference>
<reference evidence="3" key="1">
    <citation type="submission" date="2022-06" db="EMBL/GenBank/DDBJ databases">
        <title>Aeoliella straminimaris, a novel planctomycete from sediments.</title>
        <authorList>
            <person name="Vitorino I.R."/>
            <person name="Lage O.M."/>
        </authorList>
    </citation>
    <scope>NUCLEOTIDE SEQUENCE</scope>
    <source>
        <strain evidence="3">ICT_H6.2</strain>
    </source>
</reference>
<dbReference type="InterPro" id="IPR006626">
    <property type="entry name" value="PbH1"/>
</dbReference>
<dbReference type="EMBL" id="JAMXLR010000081">
    <property type="protein sequence ID" value="MCO6046955.1"/>
    <property type="molecule type" value="Genomic_DNA"/>
</dbReference>
<comment type="caution">
    <text evidence="3">The sequence shown here is derived from an EMBL/GenBank/DDBJ whole genome shotgun (WGS) entry which is preliminary data.</text>
</comment>
<evidence type="ECO:0000259" key="2">
    <source>
        <dbReference type="Pfam" id="PF13229"/>
    </source>
</evidence>
<evidence type="ECO:0000313" key="4">
    <source>
        <dbReference type="Proteomes" id="UP001155241"/>
    </source>
</evidence>
<dbReference type="Pfam" id="PF13229">
    <property type="entry name" value="Beta_helix"/>
    <property type="match status" value="1"/>
</dbReference>
<dbReference type="InterPro" id="IPR036439">
    <property type="entry name" value="Dockerin_dom_sf"/>
</dbReference>
<dbReference type="SMART" id="SM00710">
    <property type="entry name" value="PbH1"/>
    <property type="match status" value="8"/>
</dbReference>
<proteinExistence type="predicted"/>
<dbReference type="Gene3D" id="2.160.20.10">
    <property type="entry name" value="Single-stranded right-handed beta-helix, Pectin lyase-like"/>
    <property type="match status" value="1"/>
</dbReference>
<accession>A0A9X2FDG5</accession>